<dbReference type="GO" id="GO:0046872">
    <property type="term" value="F:metal ion binding"/>
    <property type="evidence" value="ECO:0007669"/>
    <property type="project" value="UniProtKB-KW"/>
</dbReference>
<protein>
    <submittedName>
        <fullName evidence="4">Glycosyltransferase, family 8</fullName>
    </submittedName>
</protein>
<evidence type="ECO:0000313" key="4">
    <source>
        <dbReference type="EMBL" id="EFU77597.1"/>
    </source>
</evidence>
<proteinExistence type="predicted"/>
<evidence type="ECO:0000256" key="1">
    <source>
        <dbReference type="ARBA" id="ARBA00022676"/>
    </source>
</evidence>
<dbReference type="InterPro" id="IPR029044">
    <property type="entry name" value="Nucleotide-diphossugar_trans"/>
</dbReference>
<evidence type="ECO:0000256" key="3">
    <source>
        <dbReference type="ARBA" id="ARBA00022723"/>
    </source>
</evidence>
<dbReference type="SUPFAM" id="SSF53448">
    <property type="entry name" value="Nucleotide-diphospho-sugar transferases"/>
    <property type="match status" value="1"/>
</dbReference>
<dbReference type="PANTHER" id="PTHR13778">
    <property type="entry name" value="GLYCOSYLTRANSFERASE 8 DOMAIN-CONTAINING PROTEIN"/>
    <property type="match status" value="1"/>
</dbReference>
<dbReference type="PANTHER" id="PTHR13778:SF47">
    <property type="entry name" value="LIPOPOLYSACCHARIDE 1,3-GALACTOSYLTRANSFERASE"/>
    <property type="match status" value="1"/>
</dbReference>
<keyword evidence="3" id="KW-0479">Metal-binding</keyword>
<dbReference type="HOGENOM" id="CLU_050833_0_3_9"/>
<dbReference type="Pfam" id="PF01501">
    <property type="entry name" value="Glyco_transf_8"/>
    <property type="match status" value="1"/>
</dbReference>
<dbReference type="Proteomes" id="UP000003434">
    <property type="component" value="Unassembled WGS sequence"/>
</dbReference>
<organism evidence="4 5">
    <name type="scientific">Lachnoanaerobaculum saburreum DSM 3986</name>
    <dbReference type="NCBI Taxonomy" id="887325"/>
    <lineage>
        <taxon>Bacteria</taxon>
        <taxon>Bacillati</taxon>
        <taxon>Bacillota</taxon>
        <taxon>Clostridia</taxon>
        <taxon>Lachnospirales</taxon>
        <taxon>Lachnospiraceae</taxon>
        <taxon>Lachnoanaerobaculum</taxon>
    </lineage>
</organism>
<dbReference type="GO" id="GO:0016757">
    <property type="term" value="F:glycosyltransferase activity"/>
    <property type="evidence" value="ECO:0007669"/>
    <property type="project" value="UniProtKB-KW"/>
</dbReference>
<dbReference type="AlphaFoldDB" id="E6LKR8"/>
<accession>E6LKR8</accession>
<sequence length="330" mass="38934">MNIVYIANEKFALHLGVSLYSLYERNRHEKDIRVFIISTGIGEDSLGKLKSIAKKFDRVLSVIELDNASKYFDVGLQDASFDISKMGRLLVGELLPDDVKRVLYLDCDMVILHSIRELYYTKLGKNVAAAIEEPTVLERVRYEIRLDCEASYINAGLLLIDLKKWREENLGEKIISYSKSIWDKSLFGEQDAINGVLRWRIKKLPPKFNFFSNYKYFSYRAFVKVYGAVLSYNKKDLKEAKKRPVVLHFAGDERPWCIGSFNPYRRAYFYFKEKTPFRDVPLEKGKRLYMLIYHMMDLITVICPRIRKLISEYYINKAYKRLLERNKERK</sequence>
<dbReference type="CDD" id="cd04194">
    <property type="entry name" value="GT8_A4GalT_like"/>
    <property type="match status" value="1"/>
</dbReference>
<dbReference type="EMBL" id="AEPW01000010">
    <property type="protein sequence ID" value="EFU77597.1"/>
    <property type="molecule type" value="Genomic_DNA"/>
</dbReference>
<reference evidence="4 5" key="1">
    <citation type="submission" date="2010-12" db="EMBL/GenBank/DDBJ databases">
        <authorList>
            <person name="Muzny D."/>
            <person name="Qin X."/>
            <person name="Deng J."/>
            <person name="Jiang H."/>
            <person name="Liu Y."/>
            <person name="Qu J."/>
            <person name="Song X.-Z."/>
            <person name="Zhang L."/>
            <person name="Thornton R."/>
            <person name="Coyle M."/>
            <person name="Francisco L."/>
            <person name="Jackson L."/>
            <person name="Javaid M."/>
            <person name="Korchina V."/>
            <person name="Kovar C."/>
            <person name="Mata R."/>
            <person name="Mathew T."/>
            <person name="Ngo R."/>
            <person name="Nguyen L."/>
            <person name="Nguyen N."/>
            <person name="Okwuonu G."/>
            <person name="Ongeri F."/>
            <person name="Pham C."/>
            <person name="Simmons D."/>
            <person name="Wilczek-Boney K."/>
            <person name="Hale W."/>
            <person name="Jakkamsetti A."/>
            <person name="Pham P."/>
            <person name="Ruth R."/>
            <person name="San Lucas F."/>
            <person name="Warren J."/>
            <person name="Zhang J."/>
            <person name="Zhao Z."/>
            <person name="Zhou C."/>
            <person name="Zhu D."/>
            <person name="Lee S."/>
            <person name="Bess C."/>
            <person name="Blankenburg K."/>
            <person name="Forbes L."/>
            <person name="Fu Q."/>
            <person name="Gubbala S."/>
            <person name="Hirani K."/>
            <person name="Jayaseelan J.C."/>
            <person name="Lara F."/>
            <person name="Munidasa M."/>
            <person name="Palculict T."/>
            <person name="Patil S."/>
            <person name="Pu L.-L."/>
            <person name="Saada N."/>
            <person name="Tang L."/>
            <person name="Weissenberger G."/>
            <person name="Zhu Y."/>
            <person name="Hemphill L."/>
            <person name="Shang Y."/>
            <person name="Youmans B."/>
            <person name="Ayvaz T."/>
            <person name="Ross M."/>
            <person name="Santibanez J."/>
            <person name="Aqrawi P."/>
            <person name="Gross S."/>
            <person name="Joshi V."/>
            <person name="Fowler G."/>
            <person name="Nazareth L."/>
            <person name="Reid J."/>
            <person name="Worley K."/>
            <person name="Petrosino J."/>
            <person name="Highlander S."/>
            <person name="Gibbs R."/>
        </authorList>
    </citation>
    <scope>NUCLEOTIDE SEQUENCE [LARGE SCALE GENOMIC DNA]</scope>
    <source>
        <strain evidence="4 5">DSM 3986</strain>
    </source>
</reference>
<keyword evidence="2 4" id="KW-0808">Transferase</keyword>
<evidence type="ECO:0000256" key="2">
    <source>
        <dbReference type="ARBA" id="ARBA00022679"/>
    </source>
</evidence>
<dbReference type="InterPro" id="IPR002495">
    <property type="entry name" value="Glyco_trans_8"/>
</dbReference>
<dbReference type="eggNOG" id="COG1442">
    <property type="taxonomic scope" value="Bacteria"/>
</dbReference>
<keyword evidence="1" id="KW-0328">Glycosyltransferase</keyword>
<dbReference type="RefSeq" id="WP_008750323.1">
    <property type="nucleotide sequence ID" value="NZ_GL622296.1"/>
</dbReference>
<dbReference type="Gene3D" id="3.90.550.10">
    <property type="entry name" value="Spore Coat Polysaccharide Biosynthesis Protein SpsA, Chain A"/>
    <property type="match status" value="1"/>
</dbReference>
<comment type="caution">
    <text evidence="4">The sequence shown here is derived from an EMBL/GenBank/DDBJ whole genome shotgun (WGS) entry which is preliminary data.</text>
</comment>
<dbReference type="InterPro" id="IPR050748">
    <property type="entry name" value="Glycosyltrans_8_dom-fam"/>
</dbReference>
<gene>
    <name evidence="4" type="ORF">HMPREF0381_0553</name>
</gene>
<evidence type="ECO:0000313" key="5">
    <source>
        <dbReference type="Proteomes" id="UP000003434"/>
    </source>
</evidence>
<name>E6LKR8_9FIRM</name>